<organism evidence="4 5">
    <name type="scientific">Wuchereria bancrofti</name>
    <dbReference type="NCBI Taxonomy" id="6293"/>
    <lineage>
        <taxon>Eukaryota</taxon>
        <taxon>Metazoa</taxon>
        <taxon>Ecdysozoa</taxon>
        <taxon>Nematoda</taxon>
        <taxon>Chromadorea</taxon>
        <taxon>Rhabditida</taxon>
        <taxon>Spirurina</taxon>
        <taxon>Spiruromorpha</taxon>
        <taxon>Filarioidea</taxon>
        <taxon>Onchocercidae</taxon>
        <taxon>Wuchereria</taxon>
    </lineage>
</organism>
<sequence>MKPRSDTVYVGRLSGSSSDTKCNMVNSSVVEVRRERAFKCIISVASTLSISSLLTLCLVAPSAYNFVNNMGTFTRQDFAFCESATHDLEEELSTIQRVNPNRTRRDVSHYSGFNPTTLFTEHVSFQECPGLSLSYYFYSSL</sequence>
<protein>
    <recommendedName>
        <fullName evidence="3">Nematode cuticle collagen N-terminal domain-containing protein</fullName>
    </recommendedName>
</protein>
<reference evidence="4 5" key="1">
    <citation type="submission" date="2018-11" db="EMBL/GenBank/DDBJ databases">
        <authorList>
            <consortium name="Pathogen Informatics"/>
        </authorList>
    </citation>
    <scope>NUCLEOTIDE SEQUENCE [LARGE SCALE GENOMIC DNA]</scope>
</reference>
<feature type="domain" description="Nematode cuticle collagen N-terminal" evidence="3">
    <location>
        <begin position="40"/>
        <end position="92"/>
    </location>
</feature>
<dbReference type="EMBL" id="UYWW01000219">
    <property type="protein sequence ID" value="VDM07777.1"/>
    <property type="molecule type" value="Genomic_DNA"/>
</dbReference>
<keyword evidence="2" id="KW-0472">Membrane</keyword>
<keyword evidence="1" id="KW-0677">Repeat</keyword>
<dbReference type="AlphaFoldDB" id="A0A3P7DT85"/>
<name>A0A3P7DT85_WUCBA</name>
<gene>
    <name evidence="4" type="ORF">WBA_LOCUS1163</name>
</gene>
<dbReference type="InterPro" id="IPR002486">
    <property type="entry name" value="Col_cuticle_N"/>
</dbReference>
<proteinExistence type="predicted"/>
<evidence type="ECO:0000259" key="3">
    <source>
        <dbReference type="SMART" id="SM01088"/>
    </source>
</evidence>
<dbReference type="Pfam" id="PF01484">
    <property type="entry name" value="Col_cuticle_N"/>
    <property type="match status" value="1"/>
</dbReference>
<dbReference type="SMART" id="SM01088">
    <property type="entry name" value="Col_cuticle_N"/>
    <property type="match status" value="1"/>
</dbReference>
<accession>A0A3P7DT85</accession>
<dbReference type="OrthoDB" id="5983381at2759"/>
<keyword evidence="5" id="KW-1185">Reference proteome</keyword>
<evidence type="ECO:0000313" key="5">
    <source>
        <dbReference type="Proteomes" id="UP000270924"/>
    </source>
</evidence>
<evidence type="ECO:0000256" key="1">
    <source>
        <dbReference type="ARBA" id="ARBA00022737"/>
    </source>
</evidence>
<dbReference type="InParanoid" id="A0A3P7DT85"/>
<evidence type="ECO:0000256" key="2">
    <source>
        <dbReference type="SAM" id="Phobius"/>
    </source>
</evidence>
<feature type="transmembrane region" description="Helical" evidence="2">
    <location>
        <begin position="41"/>
        <end position="64"/>
    </location>
</feature>
<dbReference type="Proteomes" id="UP000270924">
    <property type="component" value="Unassembled WGS sequence"/>
</dbReference>
<dbReference type="GO" id="GO:0042302">
    <property type="term" value="F:structural constituent of cuticle"/>
    <property type="evidence" value="ECO:0007669"/>
    <property type="project" value="InterPro"/>
</dbReference>
<evidence type="ECO:0000313" key="4">
    <source>
        <dbReference type="EMBL" id="VDM07777.1"/>
    </source>
</evidence>
<keyword evidence="2" id="KW-0812">Transmembrane</keyword>
<keyword evidence="2" id="KW-1133">Transmembrane helix</keyword>